<reference evidence="2" key="1">
    <citation type="submission" date="2020-04" db="EMBL/GenBank/DDBJ databases">
        <authorList>
            <person name="Chiriac C."/>
            <person name="Salcher M."/>
            <person name="Ghai R."/>
            <person name="Kavagutti S V."/>
        </authorList>
    </citation>
    <scope>NUCLEOTIDE SEQUENCE</scope>
</reference>
<dbReference type="InterPro" id="IPR027417">
    <property type="entry name" value="P-loop_NTPase"/>
</dbReference>
<protein>
    <submittedName>
        <fullName evidence="2">AAA domain containing protein</fullName>
    </submittedName>
</protein>
<evidence type="ECO:0000313" key="2">
    <source>
        <dbReference type="EMBL" id="CAB4151160.1"/>
    </source>
</evidence>
<dbReference type="EMBL" id="LR796567">
    <property type="protein sequence ID" value="CAB4151160.1"/>
    <property type="molecule type" value="Genomic_DNA"/>
</dbReference>
<dbReference type="SUPFAM" id="SSF52540">
    <property type="entry name" value="P-loop containing nucleoside triphosphate hydrolases"/>
    <property type="match status" value="1"/>
</dbReference>
<gene>
    <name evidence="2" type="ORF">UFOVP589_2</name>
</gene>
<feature type="coiled-coil region" evidence="1">
    <location>
        <begin position="204"/>
        <end position="231"/>
    </location>
</feature>
<dbReference type="Pfam" id="PF13481">
    <property type="entry name" value="AAA_25"/>
    <property type="match status" value="1"/>
</dbReference>
<evidence type="ECO:0000256" key="1">
    <source>
        <dbReference type="SAM" id="Coils"/>
    </source>
</evidence>
<name>A0A6J5N1K1_9CAUD</name>
<sequence>MSDVCFLTAPGSFFTLIDKPDQIYPGISWNEIVKLVSVPQSKEKRDADFFIPSTYRAHDGRAHEAQRERGAFRALAIDIDRGNPSLGDVQDAVQAVCGDVGILIYSSSGASPENRKWRAIVPLAAIYSGAEYEEIQTAFFELLHGNGIHPDGALARCGQPIYLPNVPLDRRNPDLTPKFYESRIIRGKPMMLDASSPIIQEMYRKQEQRRLALEQADRTRLERDIQRAERKIKFPDDVSPVDVFNTEHSIEDLLARYQYERQGSSQHYRSRHQTSPSYATENFGTHWVSLSGSDAAAGLGRWKTVGEHSYCWGDAFDLFVHYEHGGDLEKAVRTYGAEIKPTRNEIPDNGMDDFDYVAPSSPPEAPVSASDDLGDIDIPDGSFDAPEAAPDWPTVYDMFDEASITPRAWIYGNHYLRSFVSVLASAGGVGKTSLQIVEALAIVTGKPLLGEVVKEQTNVWIVNLEDPMEEIQRRVLAAMRYYEIKPEEVRGKLFVNAGRDFSLKFGIQTREGVLPNTKLVEYLCKKIPEKQIGCVFIDPFVGAHSINENDNMAVNAIVGEIRRVADETNCAIGLVHHIRKGNGDDASIDSVRGAGSLIGAARAARVVNRMSADDAARLGIDEAEARSIFRVDDGKANLAPPADAAVYRKMIGVKIDNGEWIGVCVDFKLPDVFDGMSGKDAKAAQRIVADAHSDGEPLRESSQSPKWVGVPIADMLGIDITEKRGRVKVSSIIKTWIKTNVLATEKMFDHNKGREFPVIVVGEWINGDEI</sequence>
<proteinExistence type="predicted"/>
<dbReference type="Gene3D" id="3.40.50.300">
    <property type="entry name" value="P-loop containing nucleotide triphosphate hydrolases"/>
    <property type="match status" value="1"/>
</dbReference>
<keyword evidence="1" id="KW-0175">Coiled coil</keyword>
<organism evidence="2">
    <name type="scientific">uncultured Caudovirales phage</name>
    <dbReference type="NCBI Taxonomy" id="2100421"/>
    <lineage>
        <taxon>Viruses</taxon>
        <taxon>Duplodnaviria</taxon>
        <taxon>Heunggongvirae</taxon>
        <taxon>Uroviricota</taxon>
        <taxon>Caudoviricetes</taxon>
        <taxon>Peduoviridae</taxon>
        <taxon>Maltschvirus</taxon>
        <taxon>Maltschvirus maltsch</taxon>
    </lineage>
</organism>
<accession>A0A6J5N1K1</accession>